<evidence type="ECO:0000256" key="1">
    <source>
        <dbReference type="SAM" id="Phobius"/>
    </source>
</evidence>
<dbReference type="PANTHER" id="PTHR40076">
    <property type="entry name" value="MEMBRANE PROTEIN-RELATED"/>
    <property type="match status" value="1"/>
</dbReference>
<dbReference type="STRING" id="1235802.C823_03420"/>
<feature type="transmembrane region" description="Helical" evidence="1">
    <location>
        <begin position="192"/>
        <end position="217"/>
    </location>
</feature>
<keyword evidence="3" id="KW-1185">Reference proteome</keyword>
<protein>
    <recommendedName>
        <fullName evidence="4">Glycerophosphoryl diester phosphodiesterase membrane domain-containing protein</fullName>
    </recommendedName>
</protein>
<sequence length="242" mass="27515">MTKRSFGELKRFARELLLGNYAVIMLATAISFFVPLILTIPFSIEFTGKLNANIIICFIAAVIIEILGKLLTVGVMQMHLLLAQKQQVAFTDLFRIFRNGPDRFILATMLLYAMLLTPLLLTGAAVYLLMPEQLPAKAAFLVCVFVLFTAVELYLTYVYELIYPLYLEHPDITVLQGFRISRKLMYGNKKRLFLLQLSFLGWTLLGFCSAGVGFLWISPYMTQTTVNFYLDLISGKKEYIVC</sequence>
<name>N2A7G8_9FIRM</name>
<dbReference type="AlphaFoldDB" id="N2A7G8"/>
<dbReference type="OrthoDB" id="9784844at2"/>
<dbReference type="PATRIC" id="fig|1235802.3.peg.3614"/>
<dbReference type="Pfam" id="PF06161">
    <property type="entry name" value="DUF975"/>
    <property type="match status" value="1"/>
</dbReference>
<gene>
    <name evidence="2" type="ORF">C823_03420</name>
</gene>
<proteinExistence type="predicted"/>
<feature type="transmembrane region" description="Helical" evidence="1">
    <location>
        <begin position="104"/>
        <end position="130"/>
    </location>
</feature>
<feature type="transmembrane region" description="Helical" evidence="1">
    <location>
        <begin position="50"/>
        <end position="83"/>
    </location>
</feature>
<evidence type="ECO:0008006" key="4">
    <source>
        <dbReference type="Google" id="ProtNLM"/>
    </source>
</evidence>
<reference evidence="2 3" key="1">
    <citation type="journal article" date="2014" name="Genome Announc.">
        <title>Draft genome sequences of the altered schaedler flora, a defined bacterial community from gnotobiotic mice.</title>
        <authorList>
            <person name="Wannemuehler M.J."/>
            <person name="Overstreet A.M."/>
            <person name="Ward D.V."/>
            <person name="Phillips G.J."/>
        </authorList>
    </citation>
    <scope>NUCLEOTIDE SEQUENCE [LARGE SCALE GENOMIC DNA]</scope>
    <source>
        <strain evidence="2 3">ASF492</strain>
    </source>
</reference>
<evidence type="ECO:0000313" key="2">
    <source>
        <dbReference type="EMBL" id="EMZ24156.1"/>
    </source>
</evidence>
<dbReference type="HOGENOM" id="CLU_045673_1_0_9"/>
<organism evidence="2 3">
    <name type="scientific">Eubacterium plexicaudatum ASF492</name>
    <dbReference type="NCBI Taxonomy" id="1235802"/>
    <lineage>
        <taxon>Bacteria</taxon>
        <taxon>Bacillati</taxon>
        <taxon>Bacillota</taxon>
        <taxon>Clostridia</taxon>
        <taxon>Eubacteriales</taxon>
        <taxon>Eubacteriaceae</taxon>
        <taxon>Eubacterium</taxon>
    </lineage>
</organism>
<dbReference type="EMBL" id="AQFT01000100">
    <property type="protein sequence ID" value="EMZ24156.1"/>
    <property type="molecule type" value="Genomic_DNA"/>
</dbReference>
<dbReference type="Proteomes" id="UP000012589">
    <property type="component" value="Unassembled WGS sequence"/>
</dbReference>
<feature type="transmembrane region" description="Helical" evidence="1">
    <location>
        <begin position="136"/>
        <end position="159"/>
    </location>
</feature>
<dbReference type="PANTHER" id="PTHR40076:SF1">
    <property type="entry name" value="MEMBRANE PROTEIN"/>
    <property type="match status" value="1"/>
</dbReference>
<keyword evidence="1" id="KW-1133">Transmembrane helix</keyword>
<comment type="caution">
    <text evidence="2">The sequence shown here is derived from an EMBL/GenBank/DDBJ whole genome shotgun (WGS) entry which is preliminary data.</text>
</comment>
<feature type="transmembrane region" description="Helical" evidence="1">
    <location>
        <begin position="21"/>
        <end position="44"/>
    </location>
</feature>
<keyword evidence="1" id="KW-0472">Membrane</keyword>
<keyword evidence="1" id="KW-0812">Transmembrane</keyword>
<dbReference type="InterPro" id="IPR010380">
    <property type="entry name" value="DUF975"/>
</dbReference>
<accession>N2A7G8</accession>
<evidence type="ECO:0000313" key="3">
    <source>
        <dbReference type="Proteomes" id="UP000012589"/>
    </source>
</evidence>
<dbReference type="eggNOG" id="COG5523">
    <property type="taxonomic scope" value="Bacteria"/>
</dbReference>